<feature type="region of interest" description="Disordered" evidence="1">
    <location>
        <begin position="1"/>
        <end position="64"/>
    </location>
</feature>
<dbReference type="Proteomes" id="UP001408789">
    <property type="component" value="Unassembled WGS sequence"/>
</dbReference>
<dbReference type="EMBL" id="JBCNJP010000010">
    <property type="protein sequence ID" value="KAK9072225.1"/>
    <property type="molecule type" value="Genomic_DNA"/>
</dbReference>
<gene>
    <name evidence="2" type="ORF">SSX86_008657</name>
</gene>
<evidence type="ECO:0000313" key="2">
    <source>
        <dbReference type="EMBL" id="KAK9072225.1"/>
    </source>
</evidence>
<feature type="region of interest" description="Disordered" evidence="1">
    <location>
        <begin position="355"/>
        <end position="385"/>
    </location>
</feature>
<comment type="caution">
    <text evidence="2">The sequence shown here is derived from an EMBL/GenBank/DDBJ whole genome shotgun (WGS) entry which is preliminary data.</text>
</comment>
<protein>
    <submittedName>
        <fullName evidence="2">Uncharacterized protein</fullName>
    </submittedName>
</protein>
<feature type="region of interest" description="Disordered" evidence="1">
    <location>
        <begin position="130"/>
        <end position="150"/>
    </location>
</feature>
<accession>A0AAP0H709</accession>
<sequence>MSPDLKFPSPKASTTINKSVGFVSSPSSHSQSSKKKMVDEGKKVENPSAPAASAQVVKGKNPCDPNFASAAKAQLKGKNPCAPNSAPATAAGGPRNPFRLSASGNNTYLSSLERSRLDWFAQNMPIIKEHDDADDPPIADRRRRTGDPKPEIGVVKHYPIRVMTAKAEDAAATVMFFCMDFYGFFIIALLFDETSTLPVVFFDEAMTQVAGTECEKLVVIEGYAEPKKITEPLLAIIGQEKIFYFCFRPNDDAIIQQTLPLQPVKSDQIQQLICSDCRSPVISDQPFVISGLHQNRLRLEWLAQGRRPLLEEGDDPPMIPARRRRTGNPKPKVEIGVFYYPAVKARVMTVKEDDDAAAAAAAPGGARGEVRRDCWPIDNPTPPTA</sequence>
<organism evidence="2 3">
    <name type="scientific">Deinandra increscens subsp. villosa</name>
    <dbReference type="NCBI Taxonomy" id="3103831"/>
    <lineage>
        <taxon>Eukaryota</taxon>
        <taxon>Viridiplantae</taxon>
        <taxon>Streptophyta</taxon>
        <taxon>Embryophyta</taxon>
        <taxon>Tracheophyta</taxon>
        <taxon>Spermatophyta</taxon>
        <taxon>Magnoliopsida</taxon>
        <taxon>eudicotyledons</taxon>
        <taxon>Gunneridae</taxon>
        <taxon>Pentapetalae</taxon>
        <taxon>asterids</taxon>
        <taxon>campanulids</taxon>
        <taxon>Asterales</taxon>
        <taxon>Asteraceae</taxon>
        <taxon>Asteroideae</taxon>
        <taxon>Heliantheae alliance</taxon>
        <taxon>Madieae</taxon>
        <taxon>Madiinae</taxon>
        <taxon>Deinandra</taxon>
    </lineage>
</organism>
<proteinExistence type="predicted"/>
<keyword evidence="3" id="KW-1185">Reference proteome</keyword>
<name>A0AAP0H709_9ASTR</name>
<evidence type="ECO:0000256" key="1">
    <source>
        <dbReference type="SAM" id="MobiDB-lite"/>
    </source>
</evidence>
<dbReference type="AlphaFoldDB" id="A0AAP0H709"/>
<feature type="compositionally biased region" description="Basic and acidic residues" evidence="1">
    <location>
        <begin position="36"/>
        <end position="45"/>
    </location>
</feature>
<feature type="region of interest" description="Disordered" evidence="1">
    <location>
        <begin position="77"/>
        <end position="99"/>
    </location>
</feature>
<reference evidence="2 3" key="1">
    <citation type="submission" date="2024-04" db="EMBL/GenBank/DDBJ databases">
        <title>The reference genome of an endangered Asteraceae, Deinandra increscens subsp. villosa, native to the Central Coast of California.</title>
        <authorList>
            <person name="Guilliams M."/>
            <person name="Hasenstab-Lehman K."/>
            <person name="Meyer R."/>
            <person name="Mcevoy S."/>
        </authorList>
    </citation>
    <scope>NUCLEOTIDE SEQUENCE [LARGE SCALE GENOMIC DNA]</scope>
    <source>
        <tissue evidence="2">Leaf</tissue>
    </source>
</reference>
<evidence type="ECO:0000313" key="3">
    <source>
        <dbReference type="Proteomes" id="UP001408789"/>
    </source>
</evidence>
<feature type="compositionally biased region" description="Low complexity" evidence="1">
    <location>
        <begin position="18"/>
        <end position="31"/>
    </location>
</feature>